<dbReference type="Proteomes" id="UP000619293">
    <property type="component" value="Unassembled WGS sequence"/>
</dbReference>
<name>A0A8J3JY46_9ACTN</name>
<evidence type="ECO:0000256" key="1">
    <source>
        <dbReference type="SAM" id="MobiDB-lite"/>
    </source>
</evidence>
<dbReference type="InterPro" id="IPR050879">
    <property type="entry name" value="Acyltransferase_3"/>
</dbReference>
<dbReference type="InterPro" id="IPR002656">
    <property type="entry name" value="Acyl_transf_3_dom"/>
</dbReference>
<dbReference type="RefSeq" id="WP_191841703.1">
    <property type="nucleotide sequence ID" value="NZ_BAAALB010000015.1"/>
</dbReference>
<keyword evidence="4" id="KW-0808">Transferase</keyword>
<gene>
    <name evidence="4" type="ORF">Cch02nite_06690</name>
</gene>
<dbReference type="GO" id="GO:0009103">
    <property type="term" value="P:lipopolysaccharide biosynthetic process"/>
    <property type="evidence" value="ECO:0007669"/>
    <property type="project" value="TreeGrafter"/>
</dbReference>
<feature type="domain" description="Acyltransferase 3" evidence="3">
    <location>
        <begin position="36"/>
        <end position="351"/>
    </location>
</feature>
<sequence>MTIAEKVQNTEASAIPRPRGSEESPAAQPFAGGRLYILDGLRLVAALMVVIWHFVGANSSEAYGEPTSSLFPAVVWKLAHYGWTGVYLFFLISGFVICMSAWGRPLGDFAASRITRLFPAYWFAVLLTSAVLWLAPIFNGRRKPSDTVSNLSMFHELLGVRPIDPAYWTLLVEMQFYLLFALIVAKGLTYKRVVTFCVVWTLVSLAAFAYSVPGAAALAPKFSSFFVAGIAFYLIYRFGSSLLLWGIVGFSWIICMNRLIRLSAGNYSANWRPASVAVTLFFVLVALIALHKFDWVRWKALVAAGALTYPLYLVHQEIGLTLIKGFSGHIAPIPLLLGVIAVVLLLAYLIHRLVEKPVARLLKRGLASSLAQLRRG</sequence>
<feature type="transmembrane region" description="Helical" evidence="2">
    <location>
        <begin position="192"/>
        <end position="212"/>
    </location>
</feature>
<dbReference type="PANTHER" id="PTHR23028">
    <property type="entry name" value="ACETYLTRANSFERASE"/>
    <property type="match status" value="1"/>
</dbReference>
<feature type="transmembrane region" description="Helical" evidence="2">
    <location>
        <begin position="335"/>
        <end position="354"/>
    </location>
</feature>
<dbReference type="PANTHER" id="PTHR23028:SF53">
    <property type="entry name" value="ACYL_TRANSF_3 DOMAIN-CONTAINING PROTEIN"/>
    <property type="match status" value="1"/>
</dbReference>
<reference evidence="4 5" key="1">
    <citation type="submission" date="2021-01" db="EMBL/GenBank/DDBJ databases">
        <title>Whole genome shotgun sequence of Catellatospora chokoriensis NBRC 107358.</title>
        <authorList>
            <person name="Komaki H."/>
            <person name="Tamura T."/>
        </authorList>
    </citation>
    <scope>NUCLEOTIDE SEQUENCE [LARGE SCALE GENOMIC DNA]</scope>
    <source>
        <strain evidence="4 5">NBRC 107358</strain>
    </source>
</reference>
<protein>
    <submittedName>
        <fullName evidence="4">Acyltransferase</fullName>
    </submittedName>
</protein>
<evidence type="ECO:0000313" key="5">
    <source>
        <dbReference type="Proteomes" id="UP000619293"/>
    </source>
</evidence>
<evidence type="ECO:0000256" key="2">
    <source>
        <dbReference type="SAM" id="Phobius"/>
    </source>
</evidence>
<keyword evidence="2" id="KW-0812">Transmembrane</keyword>
<proteinExistence type="predicted"/>
<organism evidence="4 5">
    <name type="scientific">Catellatospora chokoriensis</name>
    <dbReference type="NCBI Taxonomy" id="310353"/>
    <lineage>
        <taxon>Bacteria</taxon>
        <taxon>Bacillati</taxon>
        <taxon>Actinomycetota</taxon>
        <taxon>Actinomycetes</taxon>
        <taxon>Micromonosporales</taxon>
        <taxon>Micromonosporaceae</taxon>
        <taxon>Catellatospora</taxon>
    </lineage>
</organism>
<evidence type="ECO:0000259" key="3">
    <source>
        <dbReference type="Pfam" id="PF01757"/>
    </source>
</evidence>
<feature type="transmembrane region" description="Helical" evidence="2">
    <location>
        <begin position="272"/>
        <end position="291"/>
    </location>
</feature>
<feature type="transmembrane region" description="Helical" evidence="2">
    <location>
        <begin position="35"/>
        <end position="55"/>
    </location>
</feature>
<dbReference type="GO" id="GO:0016020">
    <property type="term" value="C:membrane"/>
    <property type="evidence" value="ECO:0007669"/>
    <property type="project" value="TreeGrafter"/>
</dbReference>
<feature type="transmembrane region" description="Helical" evidence="2">
    <location>
        <begin position="166"/>
        <end position="185"/>
    </location>
</feature>
<keyword evidence="2" id="KW-1133">Transmembrane helix</keyword>
<accession>A0A8J3JY46</accession>
<feature type="transmembrane region" description="Helical" evidence="2">
    <location>
        <begin position="242"/>
        <end position="260"/>
    </location>
</feature>
<dbReference type="EMBL" id="BONG01000002">
    <property type="protein sequence ID" value="GIF87225.1"/>
    <property type="molecule type" value="Genomic_DNA"/>
</dbReference>
<dbReference type="Pfam" id="PF01757">
    <property type="entry name" value="Acyl_transf_3"/>
    <property type="match status" value="1"/>
</dbReference>
<comment type="caution">
    <text evidence="4">The sequence shown here is derived from an EMBL/GenBank/DDBJ whole genome shotgun (WGS) entry which is preliminary data.</text>
</comment>
<keyword evidence="4" id="KW-0012">Acyltransferase</keyword>
<dbReference type="GO" id="GO:0016747">
    <property type="term" value="F:acyltransferase activity, transferring groups other than amino-acyl groups"/>
    <property type="evidence" value="ECO:0007669"/>
    <property type="project" value="InterPro"/>
</dbReference>
<feature type="region of interest" description="Disordered" evidence="1">
    <location>
        <begin position="1"/>
        <end position="26"/>
    </location>
</feature>
<feature type="transmembrane region" description="Helical" evidence="2">
    <location>
        <begin position="81"/>
        <end position="102"/>
    </location>
</feature>
<feature type="transmembrane region" description="Helical" evidence="2">
    <location>
        <begin position="114"/>
        <end position="135"/>
    </location>
</feature>
<evidence type="ECO:0000313" key="4">
    <source>
        <dbReference type="EMBL" id="GIF87225.1"/>
    </source>
</evidence>
<keyword evidence="5" id="KW-1185">Reference proteome</keyword>
<keyword evidence="2" id="KW-0472">Membrane</keyword>
<dbReference type="AlphaFoldDB" id="A0A8J3JY46"/>